<dbReference type="Pfam" id="PF14009">
    <property type="entry name" value="PADRE"/>
    <property type="match status" value="1"/>
</dbReference>
<keyword evidence="2" id="KW-1185">Reference proteome</keyword>
<dbReference type="InterPro" id="IPR025322">
    <property type="entry name" value="PADRE_dom"/>
</dbReference>
<sequence>MSAHKITCMIIEKQSQKSESPHRFTRIEPHKHIGSMGNRACSCGSPTKTVKLVRFNSRAEGIRNNKATKVAELMMDNPDHFVCDFGSLHARQRIEALPAEEELLGRNVYILLPMHKLRSALSESDMNVLEAYIYHSKYKTKSGHHKKLISGNVSKILPVCDEGAEKETLPKLKASNEELQRMKNGGCGYKPSLHTIEECDSLKICKYG</sequence>
<reference evidence="1 2" key="1">
    <citation type="journal article" date="2021" name="Nat. Plants">
        <title>The Taxus genome provides insights into paclitaxel biosynthesis.</title>
        <authorList>
            <person name="Xiong X."/>
            <person name="Gou J."/>
            <person name="Liao Q."/>
            <person name="Li Y."/>
            <person name="Zhou Q."/>
            <person name="Bi G."/>
            <person name="Li C."/>
            <person name="Du R."/>
            <person name="Wang X."/>
            <person name="Sun T."/>
            <person name="Guo L."/>
            <person name="Liang H."/>
            <person name="Lu P."/>
            <person name="Wu Y."/>
            <person name="Zhang Z."/>
            <person name="Ro D.K."/>
            <person name="Shang Y."/>
            <person name="Huang S."/>
            <person name="Yan J."/>
        </authorList>
    </citation>
    <scope>NUCLEOTIDE SEQUENCE [LARGE SCALE GENOMIC DNA]</scope>
    <source>
        <strain evidence="1">Ta-2019</strain>
    </source>
</reference>
<evidence type="ECO:0000313" key="2">
    <source>
        <dbReference type="Proteomes" id="UP000824469"/>
    </source>
</evidence>
<proteinExistence type="predicted"/>
<accession>A0AA38GMW5</accession>
<dbReference type="EMBL" id="JAHRHJ020000003">
    <property type="protein sequence ID" value="KAH9323775.1"/>
    <property type="molecule type" value="Genomic_DNA"/>
</dbReference>
<gene>
    <name evidence="1" type="ORF">KI387_018414</name>
</gene>
<evidence type="ECO:0000313" key="1">
    <source>
        <dbReference type="EMBL" id="KAH9323775.1"/>
    </source>
</evidence>
<dbReference type="AlphaFoldDB" id="A0AA38GMW5"/>
<dbReference type="PANTHER" id="PTHR33052">
    <property type="entry name" value="DUF4228 DOMAIN PROTEIN-RELATED"/>
    <property type="match status" value="1"/>
</dbReference>
<comment type="caution">
    <text evidence="1">The sequence shown here is derived from an EMBL/GenBank/DDBJ whole genome shotgun (WGS) entry which is preliminary data.</text>
</comment>
<dbReference type="Proteomes" id="UP000824469">
    <property type="component" value="Unassembled WGS sequence"/>
</dbReference>
<name>A0AA38GMW5_TAXCH</name>
<protein>
    <submittedName>
        <fullName evidence="1">Uncharacterized protein</fullName>
    </submittedName>
</protein>
<organism evidence="1 2">
    <name type="scientific">Taxus chinensis</name>
    <name type="common">Chinese yew</name>
    <name type="synonym">Taxus wallichiana var. chinensis</name>
    <dbReference type="NCBI Taxonomy" id="29808"/>
    <lineage>
        <taxon>Eukaryota</taxon>
        <taxon>Viridiplantae</taxon>
        <taxon>Streptophyta</taxon>
        <taxon>Embryophyta</taxon>
        <taxon>Tracheophyta</taxon>
        <taxon>Spermatophyta</taxon>
        <taxon>Pinopsida</taxon>
        <taxon>Pinidae</taxon>
        <taxon>Conifers II</taxon>
        <taxon>Cupressales</taxon>
        <taxon>Taxaceae</taxon>
        <taxon>Taxus</taxon>
    </lineage>
</organism>